<feature type="active site" description="Proton acceptor" evidence="3">
    <location>
        <position position="100"/>
    </location>
</feature>
<feature type="binding site" evidence="3">
    <location>
        <position position="118"/>
    </location>
    <ligand>
        <name>substrate</name>
    </ligand>
</feature>
<gene>
    <name evidence="3" type="primary">rpiA</name>
    <name evidence="4" type="ORF">GGQ59_001560</name>
</gene>
<dbReference type="GO" id="GO:0009052">
    <property type="term" value="P:pentose-phosphate shunt, non-oxidative branch"/>
    <property type="evidence" value="ECO:0007669"/>
    <property type="project" value="UniProtKB-UniRule"/>
</dbReference>
<dbReference type="GO" id="GO:0006014">
    <property type="term" value="P:D-ribose metabolic process"/>
    <property type="evidence" value="ECO:0007669"/>
    <property type="project" value="TreeGrafter"/>
</dbReference>
<dbReference type="EMBL" id="JACHOB010000002">
    <property type="protein sequence ID" value="MBB4659046.1"/>
    <property type="molecule type" value="Genomic_DNA"/>
</dbReference>
<dbReference type="RefSeq" id="WP_183817210.1">
    <property type="nucleotide sequence ID" value="NZ_JACHOB010000002.1"/>
</dbReference>
<dbReference type="EC" id="5.3.1.6" evidence="3"/>
<dbReference type="GO" id="GO:0005829">
    <property type="term" value="C:cytosol"/>
    <property type="evidence" value="ECO:0007669"/>
    <property type="project" value="TreeGrafter"/>
</dbReference>
<comment type="subunit">
    <text evidence="3">Homodimer.</text>
</comment>
<dbReference type="SUPFAM" id="SSF75445">
    <property type="entry name" value="D-ribose-5-phosphate isomerase (RpiA), lid domain"/>
    <property type="match status" value="1"/>
</dbReference>
<evidence type="ECO:0000256" key="2">
    <source>
        <dbReference type="ARBA" id="ARBA00023235"/>
    </source>
</evidence>
<dbReference type="Gene3D" id="3.40.50.1360">
    <property type="match status" value="1"/>
</dbReference>
<dbReference type="NCBIfam" id="NF001924">
    <property type="entry name" value="PRK00702.1"/>
    <property type="match status" value="1"/>
</dbReference>
<keyword evidence="2 3" id="KW-0413">Isomerase</keyword>
<comment type="caution">
    <text evidence="4">The sequence shown here is derived from an EMBL/GenBank/DDBJ whole genome shotgun (WGS) entry which is preliminary data.</text>
</comment>
<evidence type="ECO:0000256" key="1">
    <source>
        <dbReference type="ARBA" id="ARBA00001713"/>
    </source>
</evidence>
<evidence type="ECO:0000313" key="4">
    <source>
        <dbReference type="EMBL" id="MBB4659046.1"/>
    </source>
</evidence>
<dbReference type="InterPro" id="IPR020672">
    <property type="entry name" value="Ribose5P_isomerase_typA_subgr"/>
</dbReference>
<feature type="binding site" evidence="3">
    <location>
        <begin position="26"/>
        <end position="29"/>
    </location>
    <ligand>
        <name>substrate</name>
    </ligand>
</feature>
<dbReference type="Proteomes" id="UP000563524">
    <property type="component" value="Unassembled WGS sequence"/>
</dbReference>
<dbReference type="InterPro" id="IPR037171">
    <property type="entry name" value="NagB/RpiA_transferase-like"/>
</dbReference>
<dbReference type="FunFam" id="3.40.50.1360:FF:000001">
    <property type="entry name" value="Ribose-5-phosphate isomerase A"/>
    <property type="match status" value="1"/>
</dbReference>
<feature type="binding site" evidence="3">
    <location>
        <begin position="78"/>
        <end position="81"/>
    </location>
    <ligand>
        <name>substrate</name>
    </ligand>
</feature>
<dbReference type="PANTHER" id="PTHR11934">
    <property type="entry name" value="RIBOSE-5-PHOSPHATE ISOMERASE"/>
    <property type="match status" value="1"/>
</dbReference>
<dbReference type="PANTHER" id="PTHR11934:SF0">
    <property type="entry name" value="RIBOSE-5-PHOSPHATE ISOMERASE"/>
    <property type="match status" value="1"/>
</dbReference>
<dbReference type="AlphaFoldDB" id="A0A840I206"/>
<dbReference type="NCBIfam" id="TIGR00021">
    <property type="entry name" value="rpiA"/>
    <property type="match status" value="1"/>
</dbReference>
<sequence length="227" mass="23720">MSTLKENAARAALAEVEDGMTLGLGSGSTSEAFLRLLAASGRDVQGVPTSDEVSGLATELGIPLTVPDEATVIDLAVDGADEADPRGDLIKGGGAALLREKIVASAARRFVVIADASKRVGQLGAFPLPVEVERFAWGLTVRRMREVLAEHGYAEAELTLRPAQGGFRLTDGGNYIVDLRLGRITDAAALDRALTMIPGVVGTGLFIGVADTIYFGTEAGAERQDVR</sequence>
<organism evidence="4 5">
    <name type="scientific">Parvularcula dongshanensis</name>
    <dbReference type="NCBI Taxonomy" id="1173995"/>
    <lineage>
        <taxon>Bacteria</taxon>
        <taxon>Pseudomonadati</taxon>
        <taxon>Pseudomonadota</taxon>
        <taxon>Alphaproteobacteria</taxon>
        <taxon>Parvularculales</taxon>
        <taxon>Parvularculaceae</taxon>
        <taxon>Parvularcula</taxon>
    </lineage>
</organism>
<dbReference type="SUPFAM" id="SSF100950">
    <property type="entry name" value="NagB/RpiA/CoA transferase-like"/>
    <property type="match status" value="1"/>
</dbReference>
<comment type="pathway">
    <text evidence="3">Carbohydrate degradation; pentose phosphate pathway; D-ribose 5-phosphate from D-ribulose 5-phosphate (non-oxidative stage): step 1/1.</text>
</comment>
<dbReference type="UniPathway" id="UPA00115">
    <property type="reaction ID" value="UER00412"/>
</dbReference>
<evidence type="ECO:0000256" key="3">
    <source>
        <dbReference type="HAMAP-Rule" id="MF_00170"/>
    </source>
</evidence>
<keyword evidence="5" id="KW-1185">Reference proteome</keyword>
<dbReference type="InterPro" id="IPR004788">
    <property type="entry name" value="Ribose5P_isomerase_type_A"/>
</dbReference>
<dbReference type="GO" id="GO:0004751">
    <property type="term" value="F:ribose-5-phosphate isomerase activity"/>
    <property type="evidence" value="ECO:0007669"/>
    <property type="project" value="UniProtKB-UniRule"/>
</dbReference>
<protein>
    <recommendedName>
        <fullName evidence="3">Ribose-5-phosphate isomerase A</fullName>
        <ecNumber evidence="3">5.3.1.6</ecNumber>
    </recommendedName>
    <alternativeName>
        <fullName evidence="3">Phosphoriboisomerase A</fullName>
        <shortName evidence="3">PRI</shortName>
    </alternativeName>
</protein>
<evidence type="ECO:0000313" key="5">
    <source>
        <dbReference type="Proteomes" id="UP000563524"/>
    </source>
</evidence>
<proteinExistence type="inferred from homology"/>
<dbReference type="HAMAP" id="MF_00170">
    <property type="entry name" value="Rib_5P_isom_A"/>
    <property type="match status" value="1"/>
</dbReference>
<dbReference type="Gene3D" id="3.30.70.260">
    <property type="match status" value="1"/>
</dbReference>
<dbReference type="Pfam" id="PF06026">
    <property type="entry name" value="Rib_5-P_isom_A"/>
    <property type="match status" value="1"/>
</dbReference>
<feature type="binding site" evidence="3">
    <location>
        <begin position="91"/>
        <end position="94"/>
    </location>
    <ligand>
        <name>substrate</name>
    </ligand>
</feature>
<name>A0A840I206_9PROT</name>
<dbReference type="CDD" id="cd01398">
    <property type="entry name" value="RPI_A"/>
    <property type="match status" value="1"/>
</dbReference>
<comment type="catalytic activity">
    <reaction evidence="1 3">
        <text>aldehydo-D-ribose 5-phosphate = D-ribulose 5-phosphate</text>
        <dbReference type="Rhea" id="RHEA:14657"/>
        <dbReference type="ChEBI" id="CHEBI:58121"/>
        <dbReference type="ChEBI" id="CHEBI:58273"/>
        <dbReference type="EC" id="5.3.1.6"/>
    </reaction>
</comment>
<comment type="similarity">
    <text evidence="3">Belongs to the ribose 5-phosphate isomerase family.</text>
</comment>
<comment type="function">
    <text evidence="3">Catalyzes the reversible conversion of ribose-5-phosphate to ribulose 5-phosphate.</text>
</comment>
<accession>A0A840I206</accession>
<reference evidence="4 5" key="1">
    <citation type="submission" date="2020-08" db="EMBL/GenBank/DDBJ databases">
        <title>Genomic Encyclopedia of Type Strains, Phase IV (KMG-IV): sequencing the most valuable type-strain genomes for metagenomic binning, comparative biology and taxonomic classification.</title>
        <authorList>
            <person name="Goeker M."/>
        </authorList>
    </citation>
    <scope>NUCLEOTIDE SEQUENCE [LARGE SCALE GENOMIC DNA]</scope>
    <source>
        <strain evidence="4 5">DSM 102850</strain>
    </source>
</reference>